<evidence type="ECO:0000256" key="1">
    <source>
        <dbReference type="SAM" id="Phobius"/>
    </source>
</evidence>
<keyword evidence="3" id="KW-1185">Reference proteome</keyword>
<keyword evidence="1" id="KW-0472">Membrane</keyword>
<sequence length="142" mass="15054">MRAAVDGQVPVTYRELPTAALPWLAPLTLAVLVLDAVITLALEVLYLPFYFGSTAFPLSGVLAGAVNVALVLGARAVSPRTAAMFLPLAAWTFGFLLCASTGPGGDIMLASDWRTVLLLFCGLVPPLVFIYVRVNSGLFSKR</sequence>
<evidence type="ECO:0000313" key="2">
    <source>
        <dbReference type="EMBL" id="GEM41057.1"/>
    </source>
</evidence>
<dbReference type="AlphaFoldDB" id="A0A511MLP5"/>
<evidence type="ECO:0008006" key="4">
    <source>
        <dbReference type="Google" id="ProtNLM"/>
    </source>
</evidence>
<feature type="transmembrane region" description="Helical" evidence="1">
    <location>
        <begin position="115"/>
        <end position="134"/>
    </location>
</feature>
<feature type="transmembrane region" description="Helical" evidence="1">
    <location>
        <begin position="21"/>
        <end position="42"/>
    </location>
</feature>
<protein>
    <recommendedName>
        <fullName evidence="4">Facilitated glucose transporter</fullName>
    </recommendedName>
</protein>
<dbReference type="EMBL" id="BJXA01000045">
    <property type="protein sequence ID" value="GEM41057.1"/>
    <property type="molecule type" value="Genomic_DNA"/>
</dbReference>
<dbReference type="Proteomes" id="UP000321424">
    <property type="component" value="Unassembled WGS sequence"/>
</dbReference>
<comment type="caution">
    <text evidence="2">The sequence shown here is derived from an EMBL/GenBank/DDBJ whole genome shotgun (WGS) entry which is preliminary data.</text>
</comment>
<name>A0A511MLP5_9NOCA</name>
<feature type="transmembrane region" description="Helical" evidence="1">
    <location>
        <begin position="84"/>
        <end position="103"/>
    </location>
</feature>
<gene>
    <name evidence="2" type="ORF">NN4_55760</name>
</gene>
<reference evidence="2 3" key="1">
    <citation type="submission" date="2019-07" db="EMBL/GenBank/DDBJ databases">
        <title>Whole genome shotgun sequence of Nocardia ninae NBRC 108245.</title>
        <authorList>
            <person name="Hosoyama A."/>
            <person name="Uohara A."/>
            <person name="Ohji S."/>
            <person name="Ichikawa N."/>
        </authorList>
    </citation>
    <scope>NUCLEOTIDE SEQUENCE [LARGE SCALE GENOMIC DNA]</scope>
    <source>
        <strain evidence="2 3">NBRC 108245</strain>
    </source>
</reference>
<dbReference type="OrthoDB" id="3699727at2"/>
<accession>A0A511MLP5</accession>
<keyword evidence="1" id="KW-0812">Transmembrane</keyword>
<proteinExistence type="predicted"/>
<organism evidence="2 3">
    <name type="scientific">Nocardia ninae NBRC 108245</name>
    <dbReference type="NCBI Taxonomy" id="1210091"/>
    <lineage>
        <taxon>Bacteria</taxon>
        <taxon>Bacillati</taxon>
        <taxon>Actinomycetota</taxon>
        <taxon>Actinomycetes</taxon>
        <taxon>Mycobacteriales</taxon>
        <taxon>Nocardiaceae</taxon>
        <taxon>Nocardia</taxon>
    </lineage>
</organism>
<feature type="transmembrane region" description="Helical" evidence="1">
    <location>
        <begin position="48"/>
        <end position="72"/>
    </location>
</feature>
<dbReference type="RefSeq" id="WP_147137365.1">
    <property type="nucleotide sequence ID" value="NZ_BJXA01000045.1"/>
</dbReference>
<evidence type="ECO:0000313" key="3">
    <source>
        <dbReference type="Proteomes" id="UP000321424"/>
    </source>
</evidence>
<keyword evidence="1" id="KW-1133">Transmembrane helix</keyword>